<evidence type="ECO:0000313" key="2">
    <source>
        <dbReference type="Proteomes" id="UP000230002"/>
    </source>
</evidence>
<evidence type="ECO:0008006" key="3">
    <source>
        <dbReference type="Google" id="ProtNLM"/>
    </source>
</evidence>
<dbReference type="OrthoDB" id="2751407at2759"/>
<comment type="caution">
    <text evidence="1">The sequence shown here is derived from an EMBL/GenBank/DDBJ whole genome shotgun (WGS) entry which is preliminary data.</text>
</comment>
<gene>
    <name evidence="1" type="ORF">GSI_05009</name>
</gene>
<dbReference type="AlphaFoldDB" id="A0A2G8SGL6"/>
<protein>
    <recommendedName>
        <fullName evidence="3">F-box domain-containing protein</fullName>
    </recommendedName>
</protein>
<organism evidence="1 2">
    <name type="scientific">Ganoderma sinense ZZ0214-1</name>
    <dbReference type="NCBI Taxonomy" id="1077348"/>
    <lineage>
        <taxon>Eukaryota</taxon>
        <taxon>Fungi</taxon>
        <taxon>Dikarya</taxon>
        <taxon>Basidiomycota</taxon>
        <taxon>Agaricomycotina</taxon>
        <taxon>Agaricomycetes</taxon>
        <taxon>Polyporales</taxon>
        <taxon>Polyporaceae</taxon>
        <taxon>Ganoderma</taxon>
    </lineage>
</organism>
<sequence>MASPALPIDILLLIMEEASLSTIAKMTRTCLALRQGGARFLLDRGVSLVAGSYLISFVQFMRADPKNRFQFLRSLEIETGELLPREVDALLGLVRHPLLALESLTLREAEPMLKSMPKHSNIPDPTSPTPLVRAFSALKTLRHLTVDECDQRACTLITAIRAPLKTISIGFTPISSWHNAEDAERRNPIVLLANLSETLEEITATNVAMALDHIMYDVVYPSVRRLSVTYDLTWVLKTVACTTAFPNLTHFSFAVAGEGRPGELFHALLGRTANKGSLERHGRGWTHLEELSGGLMDVYILGLACRVGTLRLTGPVSVDSLSPLTDILEDARPNSLAMSLVGTHLFEDDTLATILGHYCAQELRTLEMEVCLDVDEVAVDAQRMVSNVTRTLAALPLRTLTLILNYGLFADRDEAGRTMYPVGRAFEALDLEAAAGMFRAAMPSLVDVCVRRSTDYAWYESVYGGEDDSDSSDDLSMYFPDGDGLEGDLGGLMMEEDDHGW</sequence>
<keyword evidence="2" id="KW-1185">Reference proteome</keyword>
<reference evidence="1 2" key="1">
    <citation type="journal article" date="2015" name="Sci. Rep.">
        <title>Chromosome-level genome map provides insights into diverse defense mechanisms in the medicinal fungus Ganoderma sinense.</title>
        <authorList>
            <person name="Zhu Y."/>
            <person name="Xu J."/>
            <person name="Sun C."/>
            <person name="Zhou S."/>
            <person name="Xu H."/>
            <person name="Nelson D.R."/>
            <person name="Qian J."/>
            <person name="Song J."/>
            <person name="Luo H."/>
            <person name="Xiang L."/>
            <person name="Li Y."/>
            <person name="Xu Z."/>
            <person name="Ji A."/>
            <person name="Wang L."/>
            <person name="Lu S."/>
            <person name="Hayward A."/>
            <person name="Sun W."/>
            <person name="Li X."/>
            <person name="Schwartz D.C."/>
            <person name="Wang Y."/>
            <person name="Chen S."/>
        </authorList>
    </citation>
    <scope>NUCLEOTIDE SEQUENCE [LARGE SCALE GENOMIC DNA]</scope>
    <source>
        <strain evidence="1 2">ZZ0214-1</strain>
    </source>
</reference>
<evidence type="ECO:0000313" key="1">
    <source>
        <dbReference type="EMBL" id="PIL32891.1"/>
    </source>
</evidence>
<name>A0A2G8SGL6_9APHY</name>
<proteinExistence type="predicted"/>
<accession>A0A2G8SGL6</accession>
<dbReference type="Proteomes" id="UP000230002">
    <property type="component" value="Unassembled WGS sequence"/>
</dbReference>
<dbReference type="EMBL" id="AYKW01000009">
    <property type="protein sequence ID" value="PIL32891.1"/>
    <property type="molecule type" value="Genomic_DNA"/>
</dbReference>